<reference evidence="1 2" key="1">
    <citation type="submission" date="2019-03" db="EMBL/GenBank/DDBJ databases">
        <title>Single cell metagenomics reveals metabolic interactions within the superorganism composed of flagellate Streblomastix strix and complex community of Bacteroidetes bacteria on its surface.</title>
        <authorList>
            <person name="Treitli S.C."/>
            <person name="Kolisko M."/>
            <person name="Husnik F."/>
            <person name="Keeling P."/>
            <person name="Hampl V."/>
        </authorList>
    </citation>
    <scope>NUCLEOTIDE SEQUENCE [LARGE SCALE GENOMIC DNA]</scope>
    <source>
        <strain evidence="1">St1</strain>
    </source>
</reference>
<gene>
    <name evidence="1" type="ORF">EZS26_001022</name>
</gene>
<name>A0A5M8P3D3_9BACT</name>
<organism evidence="1 2">
    <name type="scientific">Candidatus Ordinivivax streblomastigis</name>
    <dbReference type="NCBI Taxonomy" id="2540710"/>
    <lineage>
        <taxon>Bacteria</taxon>
        <taxon>Pseudomonadati</taxon>
        <taxon>Bacteroidota</taxon>
        <taxon>Bacteroidia</taxon>
        <taxon>Bacteroidales</taxon>
        <taxon>Candidatus Ordinivivax</taxon>
    </lineage>
</organism>
<accession>A0A5M8P3D3</accession>
<comment type="caution">
    <text evidence="1">The sequence shown here is derived from an EMBL/GenBank/DDBJ whole genome shotgun (WGS) entry which is preliminary data.</text>
</comment>
<protein>
    <submittedName>
        <fullName evidence="1">Uncharacterized protein</fullName>
    </submittedName>
</protein>
<evidence type="ECO:0000313" key="1">
    <source>
        <dbReference type="EMBL" id="KAA6302852.1"/>
    </source>
</evidence>
<dbReference type="EMBL" id="SNRX01000005">
    <property type="protein sequence ID" value="KAA6302852.1"/>
    <property type="molecule type" value="Genomic_DNA"/>
</dbReference>
<evidence type="ECO:0000313" key="2">
    <source>
        <dbReference type="Proteomes" id="UP000324575"/>
    </source>
</evidence>
<dbReference type="Proteomes" id="UP000324575">
    <property type="component" value="Unassembled WGS sequence"/>
</dbReference>
<dbReference type="AlphaFoldDB" id="A0A5M8P3D3"/>
<proteinExistence type="predicted"/>
<sequence length="174" mass="20444">MILNYFHFLIFITSKYFIFAPKFKSKKMKNKKISTCGEVRYREFPEMVFGVSENGSLYFNASKYLLEKGDGKIHSIEGFKTGFNPWIKAVCEGYNLTMEELFMRDETGNWFIEESLSLLFITYLDSGFAIYILERISEMLITGIVLSDTTLMMMTRERLSKDDLIQIIQYNEKK</sequence>